<organism evidence="1 2">
    <name type="scientific">Methylomonas fluvii</name>
    <dbReference type="NCBI Taxonomy" id="1854564"/>
    <lineage>
        <taxon>Bacteria</taxon>
        <taxon>Pseudomonadati</taxon>
        <taxon>Pseudomonadota</taxon>
        <taxon>Gammaproteobacteria</taxon>
        <taxon>Methylococcales</taxon>
        <taxon>Methylococcaceae</taxon>
        <taxon>Methylomonas</taxon>
    </lineage>
</organism>
<proteinExistence type="predicted"/>
<reference evidence="1 2" key="1">
    <citation type="submission" date="2020-09" db="EMBL/GenBank/DDBJ databases">
        <title>Methylomonas albis sp. nov. and Methylomonas fluvii sp. nov.: Two cold-adapted methanotrophs from the River Elbe and an amended description of Methylovulum psychrotolerans strain Eb1.</title>
        <authorList>
            <person name="Bussmann I.K."/>
            <person name="Klings K.-W."/>
            <person name="Warnstedt J."/>
            <person name="Hoppert M."/>
            <person name="Saborowski A."/>
            <person name="Horn F."/>
            <person name="Liebner S."/>
        </authorList>
    </citation>
    <scope>NUCLEOTIDE SEQUENCE [LARGE SCALE GENOMIC DNA]</scope>
    <source>
        <strain evidence="1 2">EbB</strain>
    </source>
</reference>
<protein>
    <submittedName>
        <fullName evidence="1">Uncharacterized protein</fullName>
    </submittedName>
</protein>
<sequence>MGGLIGYLGLQEWWLSEFTEAERDHIEKNGFGKPTLTHGVIQASSHTPHSLIMAMTSFWQPTAEDERLIVKLIIKAHQIGG</sequence>
<evidence type="ECO:0000313" key="1">
    <source>
        <dbReference type="EMBL" id="MBD9362930.1"/>
    </source>
</evidence>
<evidence type="ECO:0000313" key="2">
    <source>
        <dbReference type="Proteomes" id="UP000641152"/>
    </source>
</evidence>
<gene>
    <name evidence="1" type="ORF">EBB_20995</name>
</gene>
<comment type="caution">
    <text evidence="1">The sequence shown here is derived from an EMBL/GenBank/DDBJ whole genome shotgun (WGS) entry which is preliminary data.</text>
</comment>
<dbReference type="Proteomes" id="UP000641152">
    <property type="component" value="Unassembled WGS sequence"/>
</dbReference>
<dbReference type="EMBL" id="JACXST010000003">
    <property type="protein sequence ID" value="MBD9362930.1"/>
    <property type="molecule type" value="Genomic_DNA"/>
</dbReference>
<dbReference type="RefSeq" id="WP_192395658.1">
    <property type="nucleotide sequence ID" value="NZ_CAJHIU010000003.1"/>
</dbReference>
<name>A0ABR9DIP5_9GAMM</name>
<accession>A0ABR9DIP5</accession>
<keyword evidence="2" id="KW-1185">Reference proteome</keyword>